<dbReference type="GO" id="GO:0008270">
    <property type="term" value="F:zinc ion binding"/>
    <property type="evidence" value="ECO:0007669"/>
    <property type="project" value="UniProtKB-KW"/>
</dbReference>
<keyword evidence="5" id="KW-0695">RNA-directed DNA polymerase</keyword>
<feature type="compositionally biased region" description="Low complexity" evidence="4">
    <location>
        <begin position="169"/>
        <end position="180"/>
    </location>
</feature>
<feature type="compositionally biased region" description="Basic and acidic residues" evidence="4">
    <location>
        <begin position="370"/>
        <end position="380"/>
    </location>
</feature>
<dbReference type="PROSITE" id="PS01359">
    <property type="entry name" value="ZF_PHD_1"/>
    <property type="match status" value="1"/>
</dbReference>
<organism evidence="5">
    <name type="scientific">Anopheles gambiae</name>
    <name type="common">African malaria mosquito</name>
    <dbReference type="NCBI Taxonomy" id="7165"/>
    <lineage>
        <taxon>Eukaryota</taxon>
        <taxon>Metazoa</taxon>
        <taxon>Ecdysozoa</taxon>
        <taxon>Arthropoda</taxon>
        <taxon>Hexapoda</taxon>
        <taxon>Insecta</taxon>
        <taxon>Pterygota</taxon>
        <taxon>Neoptera</taxon>
        <taxon>Endopterygota</taxon>
        <taxon>Diptera</taxon>
        <taxon>Nematocera</taxon>
        <taxon>Culicoidea</taxon>
        <taxon>Culicidae</taxon>
        <taxon>Anophelinae</taxon>
        <taxon>Anopheles</taxon>
    </lineage>
</organism>
<feature type="compositionally biased region" description="Polar residues" evidence="4">
    <location>
        <begin position="152"/>
        <end position="168"/>
    </location>
</feature>
<keyword evidence="5" id="KW-0548">Nucleotidyltransferase</keyword>
<dbReference type="InterPro" id="IPR013083">
    <property type="entry name" value="Znf_RING/FYVE/PHD"/>
</dbReference>
<feature type="region of interest" description="Disordered" evidence="4">
    <location>
        <begin position="346"/>
        <end position="389"/>
    </location>
</feature>
<dbReference type="AlphaFoldDB" id="V9GZD8"/>
<keyword evidence="5" id="KW-0808">Transferase</keyword>
<dbReference type="EMBL" id="M93689">
    <property type="protein sequence ID" value="AAA29368.1"/>
    <property type="molecule type" value="Genomic_DNA"/>
</dbReference>
<feature type="region of interest" description="Disordered" evidence="4">
    <location>
        <begin position="150"/>
        <end position="180"/>
    </location>
</feature>
<name>V9GZD8_ANOGA</name>
<evidence type="ECO:0008006" key="6">
    <source>
        <dbReference type="Google" id="ProtNLM"/>
    </source>
</evidence>
<keyword evidence="1" id="KW-0479">Metal-binding</keyword>
<sequence>ILAPSLLLFRQFCRDIVWLRSCSCHSSVCAVSFVMQCSTCNAPTDSANSVSCAGVCGSKHHTHCTGLSRDSTRELGRNNQLLWLCKNCNEFRNGTNSLLTSEIAALLELVKAEILTTIDSSLSSLRSAIKSDLLAEILALADKLTPVLAKPSVSQPSRTHTSTNASSLNATNTRTTKTASTRRTFTNSMELTADIQQAANDTNTVEASDSCNHYTHRTKVTSDISAGPCRTNTKSSSDPVLNHDTTNTGIAEKVWLYFTNIKSHVSADDMRVWLKAVLPTDNIDVYRLTKKGANLDLMSFISFKVSIPKSLKDLALQSTIWPVSLTVREFVDRGLPKQRIHERARFDPSALTSHRSSSANCSSAAPKSTAHPDHFLDHRSPSPQRGNQSLSQMTEILEAIQPEFPPTPPQLSPGVGLQSQNNLSNTNRSPQISPFAKRIAHN</sequence>
<proteinExistence type="predicted"/>
<dbReference type="Gene3D" id="3.30.40.10">
    <property type="entry name" value="Zinc/RING finger domain, C3HC4 (zinc finger)"/>
    <property type="match status" value="1"/>
</dbReference>
<reference evidence="5" key="2">
    <citation type="journal article" date="1990" name="Mol. Cell. Biol.">
        <title>A retrotransposable element from the mosquito Anopheles gambiae .</title>
        <authorList>
            <person name="Besansky N.J."/>
        </authorList>
    </citation>
    <scope>NUCLEOTIDE SEQUENCE</scope>
    <source>
        <strain evidence="5">G3</strain>
    </source>
</reference>
<protein>
    <recommendedName>
        <fullName evidence="6">PHD-type domain-containing protein</fullName>
    </recommendedName>
</protein>
<accession>V9GZD8</accession>
<dbReference type="InterPro" id="IPR019786">
    <property type="entry name" value="Zinc_finger_PHD-type_CS"/>
</dbReference>
<evidence type="ECO:0000313" key="5">
    <source>
        <dbReference type="EMBL" id="AAA29368.1"/>
    </source>
</evidence>
<dbReference type="VEuPathDB" id="VectorBase:AGAMI1_003536"/>
<evidence type="ECO:0000256" key="4">
    <source>
        <dbReference type="SAM" id="MobiDB-lite"/>
    </source>
</evidence>
<feature type="compositionally biased region" description="Low complexity" evidence="4">
    <location>
        <begin position="353"/>
        <end position="368"/>
    </location>
</feature>
<evidence type="ECO:0000256" key="3">
    <source>
        <dbReference type="ARBA" id="ARBA00022833"/>
    </source>
</evidence>
<feature type="non-terminal residue" evidence="5">
    <location>
        <position position="1"/>
    </location>
</feature>
<keyword evidence="2" id="KW-0863">Zinc-finger</keyword>
<keyword evidence="3" id="KW-0862">Zinc</keyword>
<reference evidence="5" key="1">
    <citation type="journal article" date="1990" name="Mol. Biol. Evol.">
        <title>Evolution of the T1 retroposon family in the Anopheles gambiae complex.</title>
        <authorList>
            <person name="Besansky N.J."/>
        </authorList>
    </citation>
    <scope>NUCLEOTIDE SEQUENCE</scope>
    <source>
        <strain evidence="5">G3</strain>
    </source>
</reference>
<evidence type="ECO:0000256" key="2">
    <source>
        <dbReference type="ARBA" id="ARBA00022771"/>
    </source>
</evidence>
<evidence type="ECO:0000256" key="1">
    <source>
        <dbReference type="ARBA" id="ARBA00022723"/>
    </source>
</evidence>
<feature type="region of interest" description="Disordered" evidence="4">
    <location>
        <begin position="402"/>
        <end position="442"/>
    </location>
</feature>
<dbReference type="GO" id="GO:0003964">
    <property type="term" value="F:RNA-directed DNA polymerase activity"/>
    <property type="evidence" value="ECO:0007669"/>
    <property type="project" value="UniProtKB-KW"/>
</dbReference>
<feature type="compositionally biased region" description="Polar residues" evidence="4">
    <location>
        <begin position="417"/>
        <end position="432"/>
    </location>
</feature>